<keyword evidence="2" id="KW-1185">Reference proteome</keyword>
<sequence length="155" mass="16871">MKWPESPEVLSAVYPTDGSLDVRVMGGAKVPTRVLGLKSPPRQWLTYGPSEIPVPTFLSSLDFFVYYQHSQAYDAFGRSVLEAAASGAVPILDPIFAPTFGGIGVYAGPETALETVHRIYSSPELFSEIASRAVALADERFGPAQYRKVLEQMMA</sequence>
<dbReference type="Gene3D" id="3.40.50.2000">
    <property type="entry name" value="Glycogen Phosphorylase B"/>
    <property type="match status" value="1"/>
</dbReference>
<organism evidence="1 2">
    <name type="scientific">Cellulomonas bogoriensis 69B4 = DSM 16987</name>
    <dbReference type="NCBI Taxonomy" id="1386082"/>
    <lineage>
        <taxon>Bacteria</taxon>
        <taxon>Bacillati</taxon>
        <taxon>Actinomycetota</taxon>
        <taxon>Actinomycetes</taxon>
        <taxon>Micrococcales</taxon>
        <taxon>Cellulomonadaceae</taxon>
        <taxon>Cellulomonas</taxon>
    </lineage>
</organism>
<dbReference type="EMBL" id="AXCZ01000023">
    <property type="protein sequence ID" value="KGM13832.1"/>
    <property type="molecule type" value="Genomic_DNA"/>
</dbReference>
<evidence type="ECO:0008006" key="3">
    <source>
        <dbReference type="Google" id="ProtNLM"/>
    </source>
</evidence>
<protein>
    <recommendedName>
        <fullName evidence="3">Glycosyl transferase family 1 domain-containing protein</fullName>
    </recommendedName>
</protein>
<name>A0A0A0C1K1_9CELL</name>
<evidence type="ECO:0000313" key="1">
    <source>
        <dbReference type="EMBL" id="KGM13832.1"/>
    </source>
</evidence>
<dbReference type="SUPFAM" id="SSF53756">
    <property type="entry name" value="UDP-Glycosyltransferase/glycogen phosphorylase"/>
    <property type="match status" value="1"/>
</dbReference>
<comment type="caution">
    <text evidence="1">The sequence shown here is derived from an EMBL/GenBank/DDBJ whole genome shotgun (WGS) entry which is preliminary data.</text>
</comment>
<proteinExistence type="predicted"/>
<evidence type="ECO:0000313" key="2">
    <source>
        <dbReference type="Proteomes" id="UP000054314"/>
    </source>
</evidence>
<reference evidence="1 2" key="1">
    <citation type="submission" date="2013-08" db="EMBL/GenBank/DDBJ databases">
        <title>Genome sequencing of Cellulomonas bogoriensis 69B4.</title>
        <authorList>
            <person name="Chen F."/>
            <person name="Li Y."/>
            <person name="Wang G."/>
        </authorList>
    </citation>
    <scope>NUCLEOTIDE SEQUENCE [LARGE SCALE GENOMIC DNA]</scope>
    <source>
        <strain evidence="1 2">69B4</strain>
    </source>
</reference>
<dbReference type="AlphaFoldDB" id="A0A0A0C1K1"/>
<accession>A0A0A0C1K1</accession>
<dbReference type="Proteomes" id="UP000054314">
    <property type="component" value="Unassembled WGS sequence"/>
</dbReference>
<gene>
    <name evidence="1" type="ORF">N869_09415</name>
</gene>